<dbReference type="SUPFAM" id="SSF54631">
    <property type="entry name" value="CBS-domain pair"/>
    <property type="match status" value="1"/>
</dbReference>
<dbReference type="Pfam" id="PF00571">
    <property type="entry name" value="CBS"/>
    <property type="match status" value="2"/>
</dbReference>
<feature type="domain" description="CBS" evidence="3">
    <location>
        <begin position="17"/>
        <end position="74"/>
    </location>
</feature>
<dbReference type="InterPro" id="IPR051257">
    <property type="entry name" value="Diverse_CBS-Domain"/>
</dbReference>
<evidence type="ECO:0000256" key="1">
    <source>
        <dbReference type="ARBA" id="ARBA00023122"/>
    </source>
</evidence>
<evidence type="ECO:0000259" key="3">
    <source>
        <dbReference type="PROSITE" id="PS51371"/>
    </source>
</evidence>
<dbReference type="AlphaFoldDB" id="A0A6J4V038"/>
<dbReference type="PANTHER" id="PTHR43080">
    <property type="entry name" value="CBS DOMAIN-CONTAINING PROTEIN CBSX3, MITOCHONDRIAL"/>
    <property type="match status" value="1"/>
</dbReference>
<protein>
    <recommendedName>
        <fullName evidence="3">CBS domain-containing protein</fullName>
    </recommendedName>
</protein>
<keyword evidence="1 2" id="KW-0129">CBS domain</keyword>
<reference evidence="4" key="1">
    <citation type="submission" date="2020-02" db="EMBL/GenBank/DDBJ databases">
        <authorList>
            <person name="Meier V. D."/>
        </authorList>
    </citation>
    <scope>NUCLEOTIDE SEQUENCE</scope>
    <source>
        <strain evidence="4">AVDCRST_MAG33</strain>
    </source>
</reference>
<feature type="domain" description="CBS" evidence="3">
    <location>
        <begin position="106"/>
        <end position="164"/>
    </location>
</feature>
<sequence length="164" mass="17112">MDDASSGQRDAPVTDFMVADPPTLRPDDTVIAAARLMAETGLPGIPVLADGHLVGILTESNLIAREAEVEVPASLGILDALFAPDVGRHFADEMQQVLATTVKGLMTTRVTTVLPGATLTQVATVMADRHINPVPVVDADGALVGLVSRRDIIRVVAALDEQAG</sequence>
<dbReference type="PANTHER" id="PTHR43080:SF2">
    <property type="entry name" value="CBS DOMAIN-CONTAINING PROTEIN"/>
    <property type="match status" value="1"/>
</dbReference>
<evidence type="ECO:0000313" key="4">
    <source>
        <dbReference type="EMBL" id="CAA9561085.1"/>
    </source>
</evidence>
<evidence type="ECO:0000256" key="2">
    <source>
        <dbReference type="PROSITE-ProRule" id="PRU00703"/>
    </source>
</evidence>
<dbReference type="InterPro" id="IPR046342">
    <property type="entry name" value="CBS_dom_sf"/>
</dbReference>
<organism evidence="4">
    <name type="scientific">uncultured Thermomicrobiales bacterium</name>
    <dbReference type="NCBI Taxonomy" id="1645740"/>
    <lineage>
        <taxon>Bacteria</taxon>
        <taxon>Pseudomonadati</taxon>
        <taxon>Thermomicrobiota</taxon>
        <taxon>Thermomicrobia</taxon>
        <taxon>Thermomicrobiales</taxon>
        <taxon>environmental samples</taxon>
    </lineage>
</organism>
<dbReference type="Gene3D" id="3.10.580.10">
    <property type="entry name" value="CBS-domain"/>
    <property type="match status" value="1"/>
</dbReference>
<dbReference type="CDD" id="cd04586">
    <property type="entry name" value="CBS_pair_BON_assoc"/>
    <property type="match status" value="1"/>
</dbReference>
<name>A0A6J4V038_9BACT</name>
<dbReference type="PROSITE" id="PS51371">
    <property type="entry name" value="CBS"/>
    <property type="match status" value="2"/>
</dbReference>
<dbReference type="EMBL" id="CADCWK010000172">
    <property type="protein sequence ID" value="CAA9561085.1"/>
    <property type="molecule type" value="Genomic_DNA"/>
</dbReference>
<accession>A0A6J4V038</accession>
<proteinExistence type="predicted"/>
<gene>
    <name evidence="4" type="ORF">AVDCRST_MAG33-1671</name>
</gene>
<dbReference type="InterPro" id="IPR000644">
    <property type="entry name" value="CBS_dom"/>
</dbReference>
<dbReference type="SMART" id="SM00116">
    <property type="entry name" value="CBS"/>
    <property type="match status" value="2"/>
</dbReference>